<keyword evidence="4" id="KW-0472">Membrane</keyword>
<gene>
    <name evidence="7" type="ORF">PVAP13_6NG190700</name>
</gene>
<evidence type="ECO:0000256" key="1">
    <source>
        <dbReference type="ARBA" id="ARBA00004370"/>
    </source>
</evidence>
<evidence type="ECO:0000256" key="4">
    <source>
        <dbReference type="ARBA" id="ARBA00023136"/>
    </source>
</evidence>
<dbReference type="GO" id="GO:0016020">
    <property type="term" value="C:membrane"/>
    <property type="evidence" value="ECO:0007669"/>
    <property type="project" value="UniProtKB-SubCell"/>
</dbReference>
<dbReference type="EMBL" id="CM029048">
    <property type="protein sequence ID" value="KAG2578087.1"/>
    <property type="molecule type" value="Genomic_DNA"/>
</dbReference>
<evidence type="ECO:0000256" key="5">
    <source>
        <dbReference type="SAM" id="SignalP"/>
    </source>
</evidence>
<dbReference type="CDD" id="cd09629">
    <property type="entry name" value="DOMON_CIL1_like"/>
    <property type="match status" value="1"/>
</dbReference>
<dbReference type="PROSITE" id="PS50836">
    <property type="entry name" value="DOMON"/>
    <property type="match status" value="1"/>
</dbReference>
<keyword evidence="8" id="KW-1185">Reference proteome</keyword>
<keyword evidence="3 5" id="KW-0732">Signal</keyword>
<feature type="chain" id="PRO_5035909409" description="DOMON domain-containing protein" evidence="5">
    <location>
        <begin position="32"/>
        <end position="217"/>
    </location>
</feature>
<accession>A0A8T0QXV1</accession>
<evidence type="ECO:0000313" key="7">
    <source>
        <dbReference type="EMBL" id="KAG2578087.1"/>
    </source>
</evidence>
<reference evidence="7" key="1">
    <citation type="submission" date="2020-05" db="EMBL/GenBank/DDBJ databases">
        <title>WGS assembly of Panicum virgatum.</title>
        <authorList>
            <person name="Lovell J.T."/>
            <person name="Jenkins J."/>
            <person name="Shu S."/>
            <person name="Juenger T.E."/>
            <person name="Schmutz J."/>
        </authorList>
    </citation>
    <scope>NUCLEOTIDE SEQUENCE</scope>
    <source>
        <strain evidence="7">AP13</strain>
    </source>
</reference>
<dbReference type="OrthoDB" id="19261at2759"/>
<dbReference type="InterPro" id="IPR045265">
    <property type="entry name" value="AIR12_DOMON"/>
</dbReference>
<dbReference type="Proteomes" id="UP000823388">
    <property type="component" value="Chromosome 6N"/>
</dbReference>
<dbReference type="Pfam" id="PF04526">
    <property type="entry name" value="DUF568"/>
    <property type="match status" value="1"/>
</dbReference>
<dbReference type="PANTHER" id="PTHR23130">
    <property type="entry name" value="CYTOCHROME B561 AND DOMON DOMAIN-CONTAINING PROTEIN"/>
    <property type="match status" value="1"/>
</dbReference>
<feature type="domain" description="DOMON" evidence="6">
    <location>
        <begin position="68"/>
        <end position="189"/>
    </location>
</feature>
<protein>
    <recommendedName>
        <fullName evidence="6">DOMON domain-containing protein</fullName>
    </recommendedName>
</protein>
<dbReference type="InterPro" id="IPR005018">
    <property type="entry name" value="DOMON_domain"/>
</dbReference>
<sequence>MEMAAAGTAPRRFSASSAIVSLAVVLAAVAACSSFGAEAAAACSSHTFSGNGGGGSRLYASCTDLPRLGAALHYNYTAATNTVSVAFRAPLGEDDGWVAWGINPSGRAGMVGTNAVVAFRRANGTLAAYPTVLDSYAPSMAPAAPGDLAFPVSGVAAEHDAEGKEMVVYATVALPAGKGSKFTHVWQRGSAVVNDVPAAHPTTGDNVLSTATIDFSE</sequence>
<evidence type="ECO:0000259" key="6">
    <source>
        <dbReference type="PROSITE" id="PS50836"/>
    </source>
</evidence>
<name>A0A8T0QXV1_PANVG</name>
<evidence type="ECO:0000256" key="2">
    <source>
        <dbReference type="ARBA" id="ARBA00022448"/>
    </source>
</evidence>
<evidence type="ECO:0000313" key="8">
    <source>
        <dbReference type="Proteomes" id="UP000823388"/>
    </source>
</evidence>
<comment type="subcellular location">
    <subcellularLocation>
        <location evidence="1">Membrane</location>
    </subcellularLocation>
</comment>
<dbReference type="AlphaFoldDB" id="A0A8T0QXV1"/>
<organism evidence="7 8">
    <name type="scientific">Panicum virgatum</name>
    <name type="common">Blackwell switchgrass</name>
    <dbReference type="NCBI Taxonomy" id="38727"/>
    <lineage>
        <taxon>Eukaryota</taxon>
        <taxon>Viridiplantae</taxon>
        <taxon>Streptophyta</taxon>
        <taxon>Embryophyta</taxon>
        <taxon>Tracheophyta</taxon>
        <taxon>Spermatophyta</taxon>
        <taxon>Magnoliopsida</taxon>
        <taxon>Liliopsida</taxon>
        <taxon>Poales</taxon>
        <taxon>Poaceae</taxon>
        <taxon>PACMAD clade</taxon>
        <taxon>Panicoideae</taxon>
        <taxon>Panicodae</taxon>
        <taxon>Paniceae</taxon>
        <taxon>Panicinae</taxon>
        <taxon>Panicum</taxon>
        <taxon>Panicum sect. Hiantes</taxon>
    </lineage>
</organism>
<proteinExistence type="predicted"/>
<keyword evidence="2" id="KW-0813">Transport</keyword>
<dbReference type="PANTHER" id="PTHR23130:SF159">
    <property type="entry name" value="OS08G0335600 PROTEIN"/>
    <property type="match status" value="1"/>
</dbReference>
<feature type="signal peptide" evidence="5">
    <location>
        <begin position="1"/>
        <end position="31"/>
    </location>
</feature>
<evidence type="ECO:0000256" key="3">
    <source>
        <dbReference type="ARBA" id="ARBA00022729"/>
    </source>
</evidence>
<comment type="caution">
    <text evidence="7">The sequence shown here is derived from an EMBL/GenBank/DDBJ whole genome shotgun (WGS) entry which is preliminary data.</text>
</comment>